<organism evidence="13 14">
    <name type="scientific">Anaerobium acetethylicum</name>
    <dbReference type="NCBI Taxonomy" id="1619234"/>
    <lineage>
        <taxon>Bacteria</taxon>
        <taxon>Bacillati</taxon>
        <taxon>Bacillota</taxon>
        <taxon>Clostridia</taxon>
        <taxon>Lachnospirales</taxon>
        <taxon>Lachnospiraceae</taxon>
        <taxon>Anaerobium</taxon>
    </lineage>
</organism>
<dbReference type="InterPro" id="IPR050640">
    <property type="entry name" value="Bact_2-comp_sensor_kinase"/>
</dbReference>
<feature type="transmembrane region" description="Helical" evidence="11">
    <location>
        <begin position="6"/>
        <end position="23"/>
    </location>
</feature>
<evidence type="ECO:0000256" key="11">
    <source>
        <dbReference type="SAM" id="Phobius"/>
    </source>
</evidence>
<dbReference type="GO" id="GO:0000155">
    <property type="term" value="F:phosphorelay sensor kinase activity"/>
    <property type="evidence" value="ECO:0007669"/>
    <property type="project" value="InterPro"/>
</dbReference>
<evidence type="ECO:0000256" key="1">
    <source>
        <dbReference type="ARBA" id="ARBA00004651"/>
    </source>
</evidence>
<evidence type="ECO:0000256" key="4">
    <source>
        <dbReference type="ARBA" id="ARBA00022692"/>
    </source>
</evidence>
<keyword evidence="7" id="KW-0067">ATP-binding</keyword>
<dbReference type="PANTHER" id="PTHR34220">
    <property type="entry name" value="SENSOR HISTIDINE KINASE YPDA"/>
    <property type="match status" value="1"/>
</dbReference>
<evidence type="ECO:0000313" key="14">
    <source>
        <dbReference type="Proteomes" id="UP000199315"/>
    </source>
</evidence>
<dbReference type="SMART" id="SM00387">
    <property type="entry name" value="HATPase_c"/>
    <property type="match status" value="1"/>
</dbReference>
<accession>A0A1D3TSK8</accession>
<evidence type="ECO:0000256" key="7">
    <source>
        <dbReference type="ARBA" id="ARBA00022840"/>
    </source>
</evidence>
<dbReference type="Pfam" id="PF06580">
    <property type="entry name" value="His_kinase"/>
    <property type="match status" value="1"/>
</dbReference>
<dbReference type="GO" id="GO:0005886">
    <property type="term" value="C:plasma membrane"/>
    <property type="evidence" value="ECO:0007669"/>
    <property type="project" value="UniProtKB-SubCell"/>
</dbReference>
<name>A0A1D3TSK8_9FIRM</name>
<keyword evidence="8 11" id="KW-1133">Transmembrane helix</keyword>
<reference evidence="13 14" key="1">
    <citation type="submission" date="2016-09" db="EMBL/GenBank/DDBJ databases">
        <authorList>
            <person name="Capua I."/>
            <person name="De Benedictis P."/>
            <person name="Joannis T."/>
            <person name="Lombin L.H."/>
            <person name="Cattoli G."/>
        </authorList>
    </citation>
    <scope>NUCLEOTIDE SEQUENCE [LARGE SCALE GENOMIC DNA]</scope>
    <source>
        <strain evidence="13 14">GluBS11</strain>
    </source>
</reference>
<keyword evidence="2" id="KW-1003">Cell membrane</keyword>
<dbReference type="SUPFAM" id="SSF55874">
    <property type="entry name" value="ATPase domain of HSP90 chaperone/DNA topoisomerase II/histidine kinase"/>
    <property type="match status" value="1"/>
</dbReference>
<dbReference type="STRING" id="1619234.SAMN05421730_100728"/>
<dbReference type="EMBL" id="FMKA01000007">
    <property type="protein sequence ID" value="SCP96897.1"/>
    <property type="molecule type" value="Genomic_DNA"/>
</dbReference>
<dbReference type="Pfam" id="PF07694">
    <property type="entry name" value="5TM-5TMR_LYT"/>
    <property type="match status" value="1"/>
</dbReference>
<feature type="transmembrane region" description="Helical" evidence="11">
    <location>
        <begin position="140"/>
        <end position="159"/>
    </location>
</feature>
<dbReference type="PANTHER" id="PTHR34220:SF7">
    <property type="entry name" value="SENSOR HISTIDINE KINASE YPDA"/>
    <property type="match status" value="1"/>
</dbReference>
<sequence length="565" mass="63086">MDIGIFKGVIFNIGMLVLIAQILGRMRIVKKFVVRQKHTLRENMIMILIFGTISILSTHMGISVHDALANTRVIGVMAAGFIGGPVVGISTAIIASIHRYLIDINGFTAFACAISTLAEGIIAVSFTGYVKKTKYQESDLFLLTFIAEILQMVIILLIAKPYSHALELVRAIAGPMILFNSIGMVLFVGVFKNIILEQEYEIGKKVGLIFDITKKCLPILQTGLYDQDSCRSISKIILESTKDLGIIFTDTAEILSSEGKHLMYIPRHHEIPELARRTICSGSVCIAEETAPGDILSKAFQKSVAIAAPLRKNDKVFGCMIIFTNKYKISLHSDIEFADGLSKFLSIQLELSQIEKQQRLLEKAEFQALQSQINPHFIFNSLNTISAFCREKPGKARELLIALATYFRNSIQTQDGFVSIYDELDYVEAYLQLEKARFEDRLQIITEIPESLDCQLPCLILQPVVENAVKHGAMKRKQGTISITAEEQEDTVIISVSDNGLGIPEDLLLHLKANTMDCRKIGLSNVERRLRYIYGRGLDISSTPEGTTVRLHIPVRKNSLRLEEF</sequence>
<evidence type="ECO:0000256" key="3">
    <source>
        <dbReference type="ARBA" id="ARBA00022679"/>
    </source>
</evidence>
<dbReference type="OrthoDB" id="9809348at2"/>
<keyword evidence="6 13" id="KW-0418">Kinase</keyword>
<evidence type="ECO:0000259" key="12">
    <source>
        <dbReference type="PROSITE" id="PS50109"/>
    </source>
</evidence>
<evidence type="ECO:0000313" key="13">
    <source>
        <dbReference type="EMBL" id="SCP96897.1"/>
    </source>
</evidence>
<feature type="transmembrane region" description="Helical" evidence="11">
    <location>
        <begin position="107"/>
        <end position="128"/>
    </location>
</feature>
<dbReference type="InterPro" id="IPR003594">
    <property type="entry name" value="HATPase_dom"/>
</dbReference>
<keyword evidence="5" id="KW-0547">Nucleotide-binding</keyword>
<protein>
    <submittedName>
        <fullName evidence="13">Two-component system, LytT family, sensor kinase/two-component system, LytT family, sensor histidine kinase LytS</fullName>
    </submittedName>
</protein>
<feature type="transmembrane region" description="Helical" evidence="11">
    <location>
        <begin position="44"/>
        <end position="62"/>
    </location>
</feature>
<evidence type="ECO:0000256" key="10">
    <source>
        <dbReference type="ARBA" id="ARBA00023136"/>
    </source>
</evidence>
<evidence type="ECO:0000256" key="9">
    <source>
        <dbReference type="ARBA" id="ARBA00023012"/>
    </source>
</evidence>
<dbReference type="InterPro" id="IPR010559">
    <property type="entry name" value="Sig_transdc_His_kin_internal"/>
</dbReference>
<dbReference type="PROSITE" id="PS50109">
    <property type="entry name" value="HIS_KIN"/>
    <property type="match status" value="1"/>
</dbReference>
<keyword evidence="9" id="KW-0902">Two-component regulatory system</keyword>
<dbReference type="RefSeq" id="WP_091232468.1">
    <property type="nucleotide sequence ID" value="NZ_FMKA01000007.1"/>
</dbReference>
<keyword evidence="3" id="KW-0808">Transferase</keyword>
<dbReference type="Gene3D" id="3.30.565.10">
    <property type="entry name" value="Histidine kinase-like ATPase, C-terminal domain"/>
    <property type="match status" value="1"/>
</dbReference>
<evidence type="ECO:0000256" key="8">
    <source>
        <dbReference type="ARBA" id="ARBA00022989"/>
    </source>
</evidence>
<feature type="transmembrane region" description="Helical" evidence="11">
    <location>
        <begin position="171"/>
        <end position="191"/>
    </location>
</feature>
<dbReference type="AlphaFoldDB" id="A0A1D3TSK8"/>
<keyword evidence="14" id="KW-1185">Reference proteome</keyword>
<proteinExistence type="predicted"/>
<evidence type="ECO:0000256" key="2">
    <source>
        <dbReference type="ARBA" id="ARBA00022475"/>
    </source>
</evidence>
<gene>
    <name evidence="13" type="ORF">SAMN05421730_100728</name>
</gene>
<evidence type="ECO:0000256" key="6">
    <source>
        <dbReference type="ARBA" id="ARBA00022777"/>
    </source>
</evidence>
<evidence type="ECO:0000256" key="5">
    <source>
        <dbReference type="ARBA" id="ARBA00022741"/>
    </source>
</evidence>
<feature type="domain" description="Histidine kinase" evidence="12">
    <location>
        <begin position="460"/>
        <end position="557"/>
    </location>
</feature>
<dbReference type="Proteomes" id="UP000199315">
    <property type="component" value="Unassembled WGS sequence"/>
</dbReference>
<dbReference type="GO" id="GO:0071555">
    <property type="term" value="P:cell wall organization"/>
    <property type="evidence" value="ECO:0007669"/>
    <property type="project" value="InterPro"/>
</dbReference>
<comment type="subcellular location">
    <subcellularLocation>
        <location evidence="1">Cell membrane</location>
        <topology evidence="1">Multi-pass membrane protein</topology>
    </subcellularLocation>
</comment>
<dbReference type="GO" id="GO:0005524">
    <property type="term" value="F:ATP binding"/>
    <property type="evidence" value="ECO:0007669"/>
    <property type="project" value="UniProtKB-KW"/>
</dbReference>
<dbReference type="InterPro" id="IPR036890">
    <property type="entry name" value="HATPase_C_sf"/>
</dbReference>
<keyword evidence="10 11" id="KW-0472">Membrane</keyword>
<feature type="transmembrane region" description="Helical" evidence="11">
    <location>
        <begin position="74"/>
        <end position="95"/>
    </location>
</feature>
<dbReference type="InterPro" id="IPR011620">
    <property type="entry name" value="Sig_transdc_His_kinase_LytS_TM"/>
</dbReference>
<keyword evidence="4 11" id="KW-0812">Transmembrane</keyword>
<dbReference type="InterPro" id="IPR005467">
    <property type="entry name" value="His_kinase_dom"/>
</dbReference>
<dbReference type="Pfam" id="PF02518">
    <property type="entry name" value="HATPase_c"/>
    <property type="match status" value="1"/>
</dbReference>